<dbReference type="SUPFAM" id="SSF48498">
    <property type="entry name" value="Tetracyclin repressor-like, C-terminal domain"/>
    <property type="match status" value="1"/>
</dbReference>
<dbReference type="GO" id="GO:0003700">
    <property type="term" value="F:DNA-binding transcription factor activity"/>
    <property type="evidence" value="ECO:0007669"/>
    <property type="project" value="TreeGrafter"/>
</dbReference>
<feature type="domain" description="HTH tetR-type" evidence="6">
    <location>
        <begin position="34"/>
        <end position="94"/>
    </location>
</feature>
<dbReference type="InterPro" id="IPR001647">
    <property type="entry name" value="HTH_TetR"/>
</dbReference>
<evidence type="ECO:0000256" key="4">
    <source>
        <dbReference type="PROSITE-ProRule" id="PRU00335"/>
    </source>
</evidence>
<evidence type="ECO:0000313" key="7">
    <source>
        <dbReference type="EMBL" id="ACY99777.1"/>
    </source>
</evidence>
<dbReference type="EMBL" id="CP001738">
    <property type="protein sequence ID" value="ACY99777.1"/>
    <property type="molecule type" value="Genomic_DNA"/>
</dbReference>
<feature type="region of interest" description="Disordered" evidence="5">
    <location>
        <begin position="1"/>
        <end position="35"/>
    </location>
</feature>
<name>D1A307_THECD</name>
<dbReference type="AlphaFoldDB" id="D1A307"/>
<gene>
    <name evidence="7" type="ordered locus">Tcur_4250</name>
</gene>
<evidence type="ECO:0000259" key="6">
    <source>
        <dbReference type="PROSITE" id="PS50977"/>
    </source>
</evidence>
<evidence type="ECO:0000256" key="5">
    <source>
        <dbReference type="SAM" id="MobiDB-lite"/>
    </source>
</evidence>
<proteinExistence type="predicted"/>
<feature type="DNA-binding region" description="H-T-H motif" evidence="4">
    <location>
        <begin position="57"/>
        <end position="76"/>
    </location>
</feature>
<dbReference type="RefSeq" id="WP_012854560.1">
    <property type="nucleotide sequence ID" value="NC_013510.1"/>
</dbReference>
<evidence type="ECO:0000313" key="8">
    <source>
        <dbReference type="Proteomes" id="UP000001918"/>
    </source>
</evidence>
<keyword evidence="8" id="KW-1185">Reference proteome</keyword>
<dbReference type="InterPro" id="IPR050109">
    <property type="entry name" value="HTH-type_TetR-like_transc_reg"/>
</dbReference>
<dbReference type="eggNOG" id="COG1309">
    <property type="taxonomic scope" value="Bacteria"/>
</dbReference>
<evidence type="ECO:0000256" key="2">
    <source>
        <dbReference type="ARBA" id="ARBA00023125"/>
    </source>
</evidence>
<dbReference type="Pfam" id="PF00440">
    <property type="entry name" value="TetR_N"/>
    <property type="match status" value="1"/>
</dbReference>
<keyword evidence="1" id="KW-0805">Transcription regulation</keyword>
<dbReference type="InterPro" id="IPR009057">
    <property type="entry name" value="Homeodomain-like_sf"/>
</dbReference>
<evidence type="ECO:0000256" key="3">
    <source>
        <dbReference type="ARBA" id="ARBA00023163"/>
    </source>
</evidence>
<dbReference type="PANTHER" id="PTHR30055:SF234">
    <property type="entry name" value="HTH-TYPE TRANSCRIPTIONAL REGULATOR BETI"/>
    <property type="match status" value="1"/>
</dbReference>
<sequence>MTSAHPGGEEQDRTPPRHTGRRAHRHPAAARRRERTREALLEAAQRLWAEGGIHATSLDDIATAAGLTKGAVYSNFAGKADLAMALLERCTAAGFGTEAPEPPHEDGGRPPLQRLRHLGERYRLRLETAEARLLALLMMEFWLLGMRDYAAGWRLADWYDERRRRLARGLPGTDGITPEDRAALVMAMDFGLTAQHLLDPDRVPADLYATGLNLLLGPPLHRPSP</sequence>
<keyword evidence="2 4" id="KW-0238">DNA-binding</keyword>
<dbReference type="PANTHER" id="PTHR30055">
    <property type="entry name" value="HTH-TYPE TRANSCRIPTIONAL REGULATOR RUTR"/>
    <property type="match status" value="1"/>
</dbReference>
<dbReference type="InterPro" id="IPR036271">
    <property type="entry name" value="Tet_transcr_reg_TetR-rel_C_sf"/>
</dbReference>
<dbReference type="SUPFAM" id="SSF46689">
    <property type="entry name" value="Homeodomain-like"/>
    <property type="match status" value="1"/>
</dbReference>
<dbReference type="HOGENOM" id="CLU_069356_15_11_11"/>
<organism evidence="7 8">
    <name type="scientific">Thermomonospora curvata (strain ATCC 19995 / DSM 43183 / JCM 3096 / KCTC 9072 / NBRC 15933 / NCIMB 10081 / Henssen B9)</name>
    <dbReference type="NCBI Taxonomy" id="471852"/>
    <lineage>
        <taxon>Bacteria</taxon>
        <taxon>Bacillati</taxon>
        <taxon>Actinomycetota</taxon>
        <taxon>Actinomycetes</taxon>
        <taxon>Streptosporangiales</taxon>
        <taxon>Thermomonosporaceae</taxon>
        <taxon>Thermomonospora</taxon>
    </lineage>
</organism>
<dbReference type="Proteomes" id="UP000001918">
    <property type="component" value="Chromosome"/>
</dbReference>
<feature type="compositionally biased region" description="Basic residues" evidence="5">
    <location>
        <begin position="16"/>
        <end position="34"/>
    </location>
</feature>
<dbReference type="KEGG" id="tcu:Tcur_4250"/>
<dbReference type="GO" id="GO:0000976">
    <property type="term" value="F:transcription cis-regulatory region binding"/>
    <property type="evidence" value="ECO:0007669"/>
    <property type="project" value="TreeGrafter"/>
</dbReference>
<dbReference type="PROSITE" id="PS50977">
    <property type="entry name" value="HTH_TETR_2"/>
    <property type="match status" value="1"/>
</dbReference>
<accession>D1A307</accession>
<dbReference type="STRING" id="471852.Tcur_4250"/>
<evidence type="ECO:0000256" key="1">
    <source>
        <dbReference type="ARBA" id="ARBA00023015"/>
    </source>
</evidence>
<dbReference type="PRINTS" id="PR00455">
    <property type="entry name" value="HTHTETR"/>
</dbReference>
<dbReference type="Gene3D" id="1.10.357.10">
    <property type="entry name" value="Tetracycline Repressor, domain 2"/>
    <property type="match status" value="1"/>
</dbReference>
<reference evidence="7 8" key="1">
    <citation type="journal article" date="2011" name="Stand. Genomic Sci.">
        <title>Complete genome sequence of Thermomonospora curvata type strain (B9).</title>
        <authorList>
            <person name="Chertkov O."/>
            <person name="Sikorski J."/>
            <person name="Nolan M."/>
            <person name="Lapidus A."/>
            <person name="Lucas S."/>
            <person name="Del Rio T.G."/>
            <person name="Tice H."/>
            <person name="Cheng J.F."/>
            <person name="Goodwin L."/>
            <person name="Pitluck S."/>
            <person name="Liolios K."/>
            <person name="Ivanova N."/>
            <person name="Mavromatis K."/>
            <person name="Mikhailova N."/>
            <person name="Ovchinnikova G."/>
            <person name="Pati A."/>
            <person name="Chen A."/>
            <person name="Palaniappan K."/>
            <person name="Djao O.D."/>
            <person name="Land M."/>
            <person name="Hauser L."/>
            <person name="Chang Y.J."/>
            <person name="Jeffries C.D."/>
            <person name="Brettin T."/>
            <person name="Han C."/>
            <person name="Detter J.C."/>
            <person name="Rohde M."/>
            <person name="Goker M."/>
            <person name="Woyke T."/>
            <person name="Bristow J."/>
            <person name="Eisen J.A."/>
            <person name="Markowitz V."/>
            <person name="Hugenholtz P."/>
            <person name="Klenk H.P."/>
            <person name="Kyrpides N.C."/>
        </authorList>
    </citation>
    <scope>NUCLEOTIDE SEQUENCE [LARGE SCALE GENOMIC DNA]</scope>
    <source>
        <strain evidence="8">ATCC 19995 / DSM 43183 / JCM 3096 / KCTC 9072 / NBRC 15933 / NCIMB 10081 / Henssen B9</strain>
    </source>
</reference>
<dbReference type="OrthoDB" id="7252896at2"/>
<keyword evidence="3" id="KW-0804">Transcription</keyword>
<protein>
    <submittedName>
        <fullName evidence="7">Transcriptional regulator, TetR family</fullName>
    </submittedName>
</protein>